<name>A0ABT6TDB9_9BACL</name>
<keyword evidence="1" id="KW-0805">Transcription regulation</keyword>
<evidence type="ECO:0000313" key="6">
    <source>
        <dbReference type="Proteomes" id="UP001161691"/>
    </source>
</evidence>
<accession>A0ABT6TDB9</accession>
<dbReference type="PANTHER" id="PTHR46797">
    <property type="entry name" value="HTH-TYPE TRANSCRIPTIONAL REGULATOR"/>
    <property type="match status" value="1"/>
</dbReference>
<dbReference type="RefSeq" id="WP_282912719.1">
    <property type="nucleotide sequence ID" value="NZ_JAGRPV010000001.1"/>
</dbReference>
<gene>
    <name evidence="5" type="ORF">KB449_02680</name>
</gene>
<dbReference type="CDD" id="cd00093">
    <property type="entry name" value="HTH_XRE"/>
    <property type="match status" value="1"/>
</dbReference>
<comment type="caution">
    <text evidence="5">The sequence shown here is derived from an EMBL/GenBank/DDBJ whole genome shotgun (WGS) entry which is preliminary data.</text>
</comment>
<dbReference type="SMART" id="SM00530">
    <property type="entry name" value="HTH_XRE"/>
    <property type="match status" value="1"/>
</dbReference>
<dbReference type="SUPFAM" id="SSF51182">
    <property type="entry name" value="RmlC-like cupins"/>
    <property type="match status" value="1"/>
</dbReference>
<dbReference type="Pfam" id="PF07883">
    <property type="entry name" value="Cupin_2"/>
    <property type="match status" value="1"/>
</dbReference>
<dbReference type="InterPro" id="IPR050807">
    <property type="entry name" value="TransReg_Diox_bact_type"/>
</dbReference>
<dbReference type="InterPro" id="IPR011051">
    <property type="entry name" value="RmlC_Cupin_sf"/>
</dbReference>
<evidence type="ECO:0000259" key="4">
    <source>
        <dbReference type="PROSITE" id="PS50943"/>
    </source>
</evidence>
<dbReference type="Gene3D" id="1.10.260.40">
    <property type="entry name" value="lambda repressor-like DNA-binding domains"/>
    <property type="match status" value="1"/>
</dbReference>
<dbReference type="CDD" id="cd02209">
    <property type="entry name" value="cupin_XRE_C"/>
    <property type="match status" value="1"/>
</dbReference>
<evidence type="ECO:0000256" key="3">
    <source>
        <dbReference type="ARBA" id="ARBA00023163"/>
    </source>
</evidence>
<dbReference type="Pfam" id="PF01381">
    <property type="entry name" value="HTH_3"/>
    <property type="match status" value="1"/>
</dbReference>
<proteinExistence type="predicted"/>
<keyword evidence="3" id="KW-0804">Transcription</keyword>
<dbReference type="InterPro" id="IPR014710">
    <property type="entry name" value="RmlC-like_jellyroll"/>
</dbReference>
<dbReference type="PROSITE" id="PS50943">
    <property type="entry name" value="HTH_CROC1"/>
    <property type="match status" value="1"/>
</dbReference>
<protein>
    <submittedName>
        <fullName evidence="5">XRE family transcriptional regulator</fullName>
    </submittedName>
</protein>
<dbReference type="PANTHER" id="PTHR46797:SF23">
    <property type="entry name" value="HTH-TYPE TRANSCRIPTIONAL REGULATOR SUTR"/>
    <property type="match status" value="1"/>
</dbReference>
<keyword evidence="6" id="KW-1185">Reference proteome</keyword>
<dbReference type="EMBL" id="JAGRPV010000001">
    <property type="protein sequence ID" value="MDI4643842.1"/>
    <property type="molecule type" value="Genomic_DNA"/>
</dbReference>
<evidence type="ECO:0000313" key="5">
    <source>
        <dbReference type="EMBL" id="MDI4643842.1"/>
    </source>
</evidence>
<organism evidence="5 6">
    <name type="scientific">Cohnella hashimotonis</name>
    <dbReference type="NCBI Taxonomy" id="2826895"/>
    <lineage>
        <taxon>Bacteria</taxon>
        <taxon>Bacillati</taxon>
        <taxon>Bacillota</taxon>
        <taxon>Bacilli</taxon>
        <taxon>Bacillales</taxon>
        <taxon>Paenibacillaceae</taxon>
        <taxon>Cohnella</taxon>
    </lineage>
</organism>
<dbReference type="InterPro" id="IPR010982">
    <property type="entry name" value="Lambda_DNA-bd_dom_sf"/>
</dbReference>
<dbReference type="InterPro" id="IPR013096">
    <property type="entry name" value="Cupin_2"/>
</dbReference>
<evidence type="ECO:0000256" key="1">
    <source>
        <dbReference type="ARBA" id="ARBA00023015"/>
    </source>
</evidence>
<dbReference type="InterPro" id="IPR001387">
    <property type="entry name" value="Cro/C1-type_HTH"/>
</dbReference>
<reference evidence="5" key="1">
    <citation type="submission" date="2023-04" db="EMBL/GenBank/DDBJ databases">
        <title>Comparative genomic analysis of Cohnella hashimotonis sp. nov., isolated from the International Space Station.</title>
        <authorList>
            <person name="Venkateswaran K."/>
            <person name="Simpson A."/>
        </authorList>
    </citation>
    <scope>NUCLEOTIDE SEQUENCE</scope>
    <source>
        <strain evidence="5">F6_2S_P_1</strain>
    </source>
</reference>
<evidence type="ECO:0000256" key="2">
    <source>
        <dbReference type="ARBA" id="ARBA00023125"/>
    </source>
</evidence>
<keyword evidence="2" id="KW-0238">DNA-binding</keyword>
<feature type="domain" description="HTH cro/C1-type" evidence="4">
    <location>
        <begin position="12"/>
        <end position="66"/>
    </location>
</feature>
<dbReference type="SUPFAM" id="SSF47413">
    <property type="entry name" value="lambda repressor-like DNA-binding domains"/>
    <property type="match status" value="1"/>
</dbReference>
<dbReference type="Gene3D" id="2.60.120.10">
    <property type="entry name" value="Jelly Rolls"/>
    <property type="match status" value="1"/>
</dbReference>
<dbReference type="Proteomes" id="UP001161691">
    <property type="component" value="Unassembled WGS sequence"/>
</dbReference>
<sequence length="184" mass="20325">MDAIHKKVGKNLQAVRKSRGLSLDQVAELTGVSKAMIGQIERGDSNPTISVLWKIVNGLKISFTSLIEETKAEVTVVDIGEIEPFLEEDGAYRSFPMFPYDQRKGFEIYAVSMDPGCSHESEPHNEEVEEYIVVTDGSLDVEVGGETYAVGAGNAVRFPADQPHAYRNNTDQVTTYITLIHYPS</sequence>